<organism evidence="1 2">
    <name type="scientific">Chryseolinea lacunae</name>
    <dbReference type="NCBI Taxonomy" id="2801331"/>
    <lineage>
        <taxon>Bacteria</taxon>
        <taxon>Pseudomonadati</taxon>
        <taxon>Bacteroidota</taxon>
        <taxon>Cytophagia</taxon>
        <taxon>Cytophagales</taxon>
        <taxon>Fulvivirgaceae</taxon>
        <taxon>Chryseolinea</taxon>
    </lineage>
</organism>
<proteinExistence type="predicted"/>
<reference evidence="1 2" key="1">
    <citation type="submission" date="2021-01" db="EMBL/GenBank/DDBJ databases">
        <title>Chryseolinea sp. Jin1 Genome sequencing and assembly.</title>
        <authorList>
            <person name="Kim I."/>
        </authorList>
    </citation>
    <scope>NUCLEOTIDE SEQUENCE [LARGE SCALE GENOMIC DNA]</scope>
    <source>
        <strain evidence="1 2">Jin1</strain>
    </source>
</reference>
<comment type="caution">
    <text evidence="1">The sequence shown here is derived from an EMBL/GenBank/DDBJ whole genome shotgun (WGS) entry which is preliminary data.</text>
</comment>
<name>A0ABS1KT46_9BACT</name>
<dbReference type="RefSeq" id="WP_202011094.1">
    <property type="nucleotide sequence ID" value="NZ_JAERRB010000005.1"/>
</dbReference>
<dbReference type="EMBL" id="JAERRB010000005">
    <property type="protein sequence ID" value="MBL0742636.1"/>
    <property type="molecule type" value="Genomic_DNA"/>
</dbReference>
<protein>
    <recommendedName>
        <fullName evidence="3">FAS1 domain-containing protein</fullName>
    </recommendedName>
</protein>
<evidence type="ECO:0008006" key="3">
    <source>
        <dbReference type="Google" id="ProtNLM"/>
    </source>
</evidence>
<evidence type="ECO:0000313" key="1">
    <source>
        <dbReference type="EMBL" id="MBL0742636.1"/>
    </source>
</evidence>
<sequence length="227" mass="25298">MRHLAPALLLACCTLACKPPTPPTEHEAENDTIAQTTETGSAIYYALPLALLYDTLPVSEFVALFKEKERLVYNLPKDTTLRAVWSSPSTFRGHNIAVNDSLKKIIPFHGYAMSFREMKGGTKRITLSNEAENITYVSAITLDRFYTIIASAILTKQSGDVDVAQEADGKFVNDSTYLRTDVFTQYDAEGDDPPERNISNVKVIFHANGQIEEKVLRNYVEYGPSPK</sequence>
<keyword evidence="2" id="KW-1185">Reference proteome</keyword>
<evidence type="ECO:0000313" key="2">
    <source>
        <dbReference type="Proteomes" id="UP000613030"/>
    </source>
</evidence>
<dbReference type="Proteomes" id="UP000613030">
    <property type="component" value="Unassembled WGS sequence"/>
</dbReference>
<gene>
    <name evidence="1" type="ORF">JI741_15530</name>
</gene>
<accession>A0ABS1KT46</accession>